<dbReference type="AlphaFoldDB" id="A0A1G2KW29"/>
<evidence type="ECO:0000313" key="2">
    <source>
        <dbReference type="EMBL" id="OHA02822.1"/>
    </source>
</evidence>
<comment type="caution">
    <text evidence="2">The sequence shown here is derived from an EMBL/GenBank/DDBJ whole genome shotgun (WGS) entry which is preliminary data.</text>
</comment>
<dbReference type="STRING" id="1802274.A3J58_01005"/>
<feature type="transmembrane region" description="Helical" evidence="1">
    <location>
        <begin position="158"/>
        <end position="178"/>
    </location>
</feature>
<feature type="transmembrane region" description="Helical" evidence="1">
    <location>
        <begin position="354"/>
        <end position="374"/>
    </location>
</feature>
<organism evidence="2 3">
    <name type="scientific">Candidatus Sungbacteria bacterium RIFCSPHIGHO2_02_FULL_52_23</name>
    <dbReference type="NCBI Taxonomy" id="1802274"/>
    <lineage>
        <taxon>Bacteria</taxon>
        <taxon>Candidatus Sungiibacteriota</taxon>
    </lineage>
</organism>
<feature type="transmembrane region" description="Helical" evidence="1">
    <location>
        <begin position="131"/>
        <end position="151"/>
    </location>
</feature>
<feature type="transmembrane region" description="Helical" evidence="1">
    <location>
        <begin position="224"/>
        <end position="245"/>
    </location>
</feature>
<evidence type="ECO:0000256" key="1">
    <source>
        <dbReference type="SAM" id="Phobius"/>
    </source>
</evidence>
<feature type="transmembrane region" description="Helical" evidence="1">
    <location>
        <begin position="324"/>
        <end position="342"/>
    </location>
</feature>
<feature type="transmembrane region" description="Helical" evidence="1">
    <location>
        <begin position="108"/>
        <end position="125"/>
    </location>
</feature>
<proteinExistence type="predicted"/>
<dbReference type="EMBL" id="MHQM01000038">
    <property type="protein sequence ID" value="OHA02822.1"/>
    <property type="molecule type" value="Genomic_DNA"/>
</dbReference>
<keyword evidence="1" id="KW-0472">Membrane</keyword>
<feature type="transmembrane region" description="Helical" evidence="1">
    <location>
        <begin position="184"/>
        <end position="212"/>
    </location>
</feature>
<feature type="transmembrane region" description="Helical" evidence="1">
    <location>
        <begin position="295"/>
        <end position="312"/>
    </location>
</feature>
<protein>
    <submittedName>
        <fullName evidence="2">Uncharacterized protein</fullName>
    </submittedName>
</protein>
<keyword evidence="1" id="KW-1133">Transmembrane helix</keyword>
<gene>
    <name evidence="2" type="ORF">A3J58_01005</name>
</gene>
<feature type="transmembrane region" description="Helical" evidence="1">
    <location>
        <begin position="6"/>
        <end position="26"/>
    </location>
</feature>
<evidence type="ECO:0000313" key="3">
    <source>
        <dbReference type="Proteomes" id="UP000178510"/>
    </source>
</evidence>
<feature type="transmembrane region" description="Helical" evidence="1">
    <location>
        <begin position="386"/>
        <end position="406"/>
    </location>
</feature>
<name>A0A1G2KW29_9BACT</name>
<dbReference type="Proteomes" id="UP000178510">
    <property type="component" value="Unassembled WGS sequence"/>
</dbReference>
<keyword evidence="1" id="KW-0812">Transmembrane</keyword>
<sequence>MRRQTIPLVVISAIVLFQLLTGLWHIKDPFIDGRYHYNWNPPFWLINAEATNRVGIAHSFFGVVSGVADTPGVGAEATAYYESHPQLIGPLFALWTRVMGYSEWSPRLLSLLLIAGTTLIFFTALRVIFGWRFATGFAAIFVQLPLIFVYGKMLNHEPLVLFFIAVSFWGFVKVIRVAPYGLPLLITGILGMALSDWSGFVFGGLFMLIMLAPPLGRARAIRRAALWICATLLLGLAIFFIQSYLQKASLGVAAPDLGAFMARYMDLWRYRSGQETTIPWHIWLGKELIFVNRNYSLILWIAGMAGLGGALIKKSKLAMSPERMAAVWFFIAIVVGQMFYLVSLKQATFIHLYYQYFFSLPVAFGTVLLLDRIAGSVRSVQNRHRVLLAAAAAITLASGLYSVHVYTRLLTKEMWGDRSDIALVRSLRDLPKDARIIVADNQTALDWFANPNIIYYAGRAPERFTLAEVPHAPYQIVPASMAPALTKLLISGKAYGVAMPTDTLGCSTHFCLLHLHE</sequence>
<accession>A0A1G2KW29</accession>
<reference evidence="2 3" key="1">
    <citation type="journal article" date="2016" name="Nat. Commun.">
        <title>Thousands of microbial genomes shed light on interconnected biogeochemical processes in an aquifer system.</title>
        <authorList>
            <person name="Anantharaman K."/>
            <person name="Brown C.T."/>
            <person name="Hug L.A."/>
            <person name="Sharon I."/>
            <person name="Castelle C.J."/>
            <person name="Probst A.J."/>
            <person name="Thomas B.C."/>
            <person name="Singh A."/>
            <person name="Wilkins M.J."/>
            <person name="Karaoz U."/>
            <person name="Brodie E.L."/>
            <person name="Williams K.H."/>
            <person name="Hubbard S.S."/>
            <person name="Banfield J.F."/>
        </authorList>
    </citation>
    <scope>NUCLEOTIDE SEQUENCE [LARGE SCALE GENOMIC DNA]</scope>
</reference>